<sequence length="117" mass="12588">MTDRAVEMVCEFAVLQALVTAGKRGRLPRAMIGQLRNDGVPAHAVHTHVLLAHNEAECDRLISGTFDLLAAVLPEDDAARIVNACDTYTRGLILAQRPPARNALAEVLDHAVPASSR</sequence>
<organism evidence="1 2">
    <name type="scientific">Gordonia phage Wizard</name>
    <dbReference type="NCBI Taxonomy" id="1838083"/>
    <lineage>
        <taxon>Viruses</taxon>
        <taxon>Duplodnaviria</taxon>
        <taxon>Heunggongvirae</taxon>
        <taxon>Uroviricota</taxon>
        <taxon>Caudoviricetes</taxon>
        <taxon>Stackebrandtviridae</taxon>
        <taxon>Frickvirinae</taxon>
        <taxon>Wizardvirus</taxon>
        <taxon>Wizardvirus wizard</taxon>
    </lineage>
</organism>
<dbReference type="EMBL" id="KU998234">
    <property type="protein sequence ID" value="ANA85319.1"/>
    <property type="molecule type" value="Genomic_DNA"/>
</dbReference>
<gene>
    <name evidence="1" type="primary">13</name>
    <name evidence="1" type="ORF">WIZARD_13</name>
</gene>
<proteinExistence type="predicted"/>
<reference evidence="1 2" key="1">
    <citation type="submission" date="2016-03" db="EMBL/GenBank/DDBJ databases">
        <authorList>
            <person name="Montgomery M.T."/>
            <person name="Guerrero C.A."/>
            <person name="Mavrich T.N."/>
            <person name="Pope W.H."/>
            <person name="Garlena R.A."/>
            <person name="Russell D.A."/>
            <person name="Jacobs-Sera D."/>
            <person name="Hendrix R.W."/>
            <person name="Hatfull G.F."/>
        </authorList>
    </citation>
    <scope>NUCLEOTIDE SEQUENCE [LARGE SCALE GENOMIC DNA]</scope>
</reference>
<evidence type="ECO:0000313" key="2">
    <source>
        <dbReference type="Proteomes" id="UP000204215"/>
    </source>
</evidence>
<name>A0A166Y1P2_9CAUD</name>
<protein>
    <submittedName>
        <fullName evidence="1">Uncharacterized protein</fullName>
    </submittedName>
</protein>
<dbReference type="OrthoDB" id="32529at10239"/>
<dbReference type="RefSeq" id="YP_009274052.1">
    <property type="nucleotide sequence ID" value="NC_030913.1"/>
</dbReference>
<keyword evidence="2" id="KW-1185">Reference proteome</keyword>
<evidence type="ECO:0000313" key="1">
    <source>
        <dbReference type="EMBL" id="ANA85319.1"/>
    </source>
</evidence>
<dbReference type="KEGG" id="vg:28800268"/>
<dbReference type="GeneID" id="28800268"/>
<dbReference type="Proteomes" id="UP000204215">
    <property type="component" value="Segment"/>
</dbReference>
<accession>A0A166Y1P2</accession>